<proteinExistence type="predicted"/>
<evidence type="ECO:0000313" key="1">
    <source>
        <dbReference type="EMBL" id="KAF6235031.1"/>
    </source>
</evidence>
<accession>A0A8H6L4C2</accession>
<dbReference type="RefSeq" id="XP_037164409.1">
    <property type="nucleotide sequence ID" value="XM_037308566.1"/>
</dbReference>
<organism evidence="1 2">
    <name type="scientific">Letharia columbiana</name>
    <dbReference type="NCBI Taxonomy" id="112416"/>
    <lineage>
        <taxon>Eukaryota</taxon>
        <taxon>Fungi</taxon>
        <taxon>Dikarya</taxon>
        <taxon>Ascomycota</taxon>
        <taxon>Pezizomycotina</taxon>
        <taxon>Lecanoromycetes</taxon>
        <taxon>OSLEUM clade</taxon>
        <taxon>Lecanoromycetidae</taxon>
        <taxon>Lecanorales</taxon>
        <taxon>Lecanorineae</taxon>
        <taxon>Parmeliaceae</taxon>
        <taxon>Letharia</taxon>
    </lineage>
</organism>
<dbReference type="AlphaFoldDB" id="A0A8H6L4C2"/>
<keyword evidence="2" id="KW-1185">Reference proteome</keyword>
<dbReference type="EMBL" id="JACCJC010000026">
    <property type="protein sequence ID" value="KAF6235031.1"/>
    <property type="molecule type" value="Genomic_DNA"/>
</dbReference>
<gene>
    <name evidence="1" type="ORF">HO173_006658</name>
</gene>
<comment type="caution">
    <text evidence="1">The sequence shown here is derived from an EMBL/GenBank/DDBJ whole genome shotgun (WGS) entry which is preliminary data.</text>
</comment>
<reference evidence="1 2" key="1">
    <citation type="journal article" date="2020" name="Genomics">
        <title>Complete, high-quality genomes from long-read metagenomic sequencing of two wolf lichen thalli reveals enigmatic genome architecture.</title>
        <authorList>
            <person name="McKenzie S.K."/>
            <person name="Walston R.F."/>
            <person name="Allen J.L."/>
        </authorList>
    </citation>
    <scope>NUCLEOTIDE SEQUENCE [LARGE SCALE GENOMIC DNA]</scope>
    <source>
        <strain evidence="1">WasteWater2</strain>
    </source>
</reference>
<protein>
    <submittedName>
        <fullName evidence="1">Uncharacterized protein</fullName>
    </submittedName>
</protein>
<name>A0A8H6L4C2_9LECA</name>
<evidence type="ECO:0000313" key="2">
    <source>
        <dbReference type="Proteomes" id="UP000578531"/>
    </source>
</evidence>
<dbReference type="GeneID" id="59288318"/>
<dbReference type="Proteomes" id="UP000578531">
    <property type="component" value="Unassembled WGS sequence"/>
</dbReference>
<sequence>MTSDLWRAVERLRMSANKHDFDRDMCIDGTLLQQRPRKRTKIDTQALKKELEKDFLTPQTSFDVEWLDKLQQYVVQPRGVRIC</sequence>